<keyword evidence="4" id="KW-0804">Transcription</keyword>
<keyword evidence="2" id="KW-0731">Sigma factor</keyword>
<dbReference type="NCBIfam" id="TIGR02937">
    <property type="entry name" value="sigma70-ECF"/>
    <property type="match status" value="1"/>
</dbReference>
<dbReference type="SUPFAM" id="SSF88946">
    <property type="entry name" value="Sigma2 domain of RNA polymerase sigma factors"/>
    <property type="match status" value="1"/>
</dbReference>
<sequence length="208" mass="23808">MPPHEGETTDGDLLERLGDWADHEAWAECVRRYDRAIRRHVRSYRFGPAATEDLCQRIWIELARRMRGYRYDPGRRFRSWLGRLCRSRAVDHWRRRRAEEARAGASPPEGFDRVAIEEEPEGDASPGLPALLREAARVQEAVRRRVDARTWDVFWSIAVEDVPVREAAEAAGLSYAAAFAAQKRVRRMLREEAAGLESATRADAGARP</sequence>
<feature type="domain" description="RNA polymerase sigma-70 region 2" evidence="5">
    <location>
        <begin position="30"/>
        <end position="97"/>
    </location>
</feature>
<evidence type="ECO:0000256" key="2">
    <source>
        <dbReference type="ARBA" id="ARBA00023082"/>
    </source>
</evidence>
<evidence type="ECO:0000313" key="6">
    <source>
        <dbReference type="EMBL" id="MDG3008024.1"/>
    </source>
</evidence>
<accession>A0ABT6FKH9</accession>
<dbReference type="PANTHER" id="PTHR43133:SF8">
    <property type="entry name" value="RNA POLYMERASE SIGMA FACTOR HI_1459-RELATED"/>
    <property type="match status" value="1"/>
</dbReference>
<evidence type="ECO:0000256" key="1">
    <source>
        <dbReference type="ARBA" id="ARBA00023015"/>
    </source>
</evidence>
<dbReference type="Gene3D" id="1.10.1740.10">
    <property type="match status" value="1"/>
</dbReference>
<name>A0ABT6FKH9_9BACT</name>
<dbReference type="InterPro" id="IPR039425">
    <property type="entry name" value="RNA_pol_sigma-70-like"/>
</dbReference>
<dbReference type="Proteomes" id="UP001216907">
    <property type="component" value="Unassembled WGS sequence"/>
</dbReference>
<dbReference type="InterPro" id="IPR007627">
    <property type="entry name" value="RNA_pol_sigma70_r2"/>
</dbReference>
<organism evidence="6 7">
    <name type="scientific">Paludisphaera mucosa</name>
    <dbReference type="NCBI Taxonomy" id="3030827"/>
    <lineage>
        <taxon>Bacteria</taxon>
        <taxon>Pseudomonadati</taxon>
        <taxon>Planctomycetota</taxon>
        <taxon>Planctomycetia</taxon>
        <taxon>Isosphaerales</taxon>
        <taxon>Isosphaeraceae</taxon>
        <taxon>Paludisphaera</taxon>
    </lineage>
</organism>
<keyword evidence="3" id="KW-0238">DNA-binding</keyword>
<dbReference type="EMBL" id="JARRAG010000002">
    <property type="protein sequence ID" value="MDG3008024.1"/>
    <property type="molecule type" value="Genomic_DNA"/>
</dbReference>
<reference evidence="6 7" key="1">
    <citation type="submission" date="2023-03" db="EMBL/GenBank/DDBJ databases">
        <title>Paludisphaera mucosa sp. nov. a novel planctomycete from northern fen.</title>
        <authorList>
            <person name="Ivanova A."/>
        </authorList>
    </citation>
    <scope>NUCLEOTIDE SEQUENCE [LARGE SCALE GENOMIC DNA]</scope>
    <source>
        <strain evidence="6 7">Pla2</strain>
    </source>
</reference>
<dbReference type="Pfam" id="PF04542">
    <property type="entry name" value="Sigma70_r2"/>
    <property type="match status" value="1"/>
</dbReference>
<dbReference type="InterPro" id="IPR013325">
    <property type="entry name" value="RNA_pol_sigma_r2"/>
</dbReference>
<gene>
    <name evidence="6" type="ORF">PZE19_30030</name>
</gene>
<dbReference type="PANTHER" id="PTHR43133">
    <property type="entry name" value="RNA POLYMERASE ECF-TYPE SIGMA FACTO"/>
    <property type="match status" value="1"/>
</dbReference>
<keyword evidence="7" id="KW-1185">Reference proteome</keyword>
<keyword evidence="1" id="KW-0805">Transcription regulation</keyword>
<evidence type="ECO:0000259" key="5">
    <source>
        <dbReference type="Pfam" id="PF04542"/>
    </source>
</evidence>
<evidence type="ECO:0000256" key="4">
    <source>
        <dbReference type="ARBA" id="ARBA00023163"/>
    </source>
</evidence>
<dbReference type="RefSeq" id="WP_277864292.1">
    <property type="nucleotide sequence ID" value="NZ_JARRAG010000002.1"/>
</dbReference>
<comment type="caution">
    <text evidence="6">The sequence shown here is derived from an EMBL/GenBank/DDBJ whole genome shotgun (WGS) entry which is preliminary data.</text>
</comment>
<protein>
    <submittedName>
        <fullName evidence="6">Sigma-70 family RNA polymerase sigma factor</fullName>
    </submittedName>
</protein>
<evidence type="ECO:0000313" key="7">
    <source>
        <dbReference type="Proteomes" id="UP001216907"/>
    </source>
</evidence>
<proteinExistence type="predicted"/>
<dbReference type="InterPro" id="IPR014284">
    <property type="entry name" value="RNA_pol_sigma-70_dom"/>
</dbReference>
<evidence type="ECO:0000256" key="3">
    <source>
        <dbReference type="ARBA" id="ARBA00023125"/>
    </source>
</evidence>